<evidence type="ECO:0000313" key="1">
    <source>
        <dbReference type="EMBL" id="SEJ89738.1"/>
    </source>
</evidence>
<reference evidence="1 2" key="1">
    <citation type="submission" date="2016-10" db="EMBL/GenBank/DDBJ databases">
        <authorList>
            <person name="Varghese N."/>
            <person name="Submissions S."/>
        </authorList>
    </citation>
    <scope>NUCLEOTIDE SEQUENCE [LARGE SCALE GENOMIC DNA]</scope>
    <source>
        <strain evidence="1 2">FF3</strain>
    </source>
</reference>
<accession>A0A975ZPJ6</accession>
<protein>
    <submittedName>
        <fullName evidence="1">Uncharacterized protein</fullName>
    </submittedName>
</protein>
<dbReference type="AlphaFoldDB" id="A0A975ZPJ6"/>
<keyword evidence="2" id="KW-1185">Reference proteome</keyword>
<dbReference type="RefSeq" id="WP_074837560.1">
    <property type="nucleotide sequence ID" value="NZ_FNYY01000013.1"/>
</dbReference>
<proteinExistence type="predicted"/>
<dbReference type="EMBL" id="FNYY01000013">
    <property type="protein sequence ID" value="SEJ89738.1"/>
    <property type="molecule type" value="Genomic_DNA"/>
</dbReference>
<comment type="caution">
    <text evidence="1">The sequence shown here is derived from an EMBL/GenBank/DDBJ whole genome shotgun (WGS) entry which is preliminary data.</text>
</comment>
<dbReference type="Proteomes" id="UP000182932">
    <property type="component" value="Unassembled WGS sequence"/>
</dbReference>
<name>A0A975ZPJ6_9RHOB</name>
<gene>
    <name evidence="1" type="ORF">SAMN04487940_11335</name>
</gene>
<sequence length="864" mass="95665">MDRPHFVNLDAAPGDVAIQWAAGKLAQAHAESGATEHGPRIVVGLTTSPKPGIWHGLDDVHLPEGDDSFVIACHKDAPELLVWGTTTRGVVYGLLELADRLAHGAAVTAKDFVTPMVRSPKARLRSVSRCFSSEIEDKGWFHDREGWRRYLDMLATNRFNRVALTFGMPYNYPYQNGYLTDVYLHFAYPFLVAPEGHDVRVRELSDDERADNLETLQFIGREAERRGLEFHLGLWTHGYDFDDTPRANYTINGITPDNHAAYCRDALHALLVAVPQIRGVTLRVHIEGGVPEASYDFWSVVFQGIARTGRPIEVDLHAKGVEPKLIDTAIRSGLPVNISPKYLAEHMGLPYHQAAIRREESPPAGDVPSAMSFSEGSRRFLRYSYGDLLSRARDYSVSFRIWPGTQRILLWGDPDIAGGYGQLSTIAGATGVEICEPLSYKGRMGSGQPGGRFNYTDGALIPKFDWQKHEIFYRIWGRQLHDAAAEGPELLRLLDSRCGDAADDVAKALTGIGGVLNIVTQAYGPSACNHYYWPEIYDNLSLINPPGQLPYGDDFDQPGRFGNAPTFDPQLFANPAQYATEALADRQSHRYTPLDVAGWLDARAETGLAAAKAAEARNGADLPETRRILADVRILAGIARFFAAKFRAGCSWEIYLKTGDPELFRAAKRQYAAAIEHWKSAADTGTKIYQRNLSCGPFTWLQGNWADRVQAMVRDLNDIEAWHVDTRLPLSADADTLARVKALIAQGGRMQTAAAGHAPPSAFVPGAPVKLRLARRADWFAAPVLHYRRLNQAESWLQSEMTPDGADYMATIPGLYTESDFELQYYFSVETPAGPCLMPGLTADLSNQPYFVLCAENTPKGDDR</sequence>
<evidence type="ECO:0000313" key="2">
    <source>
        <dbReference type="Proteomes" id="UP000182932"/>
    </source>
</evidence>
<dbReference type="GeneID" id="80819571"/>
<organism evidence="1 2">
    <name type="scientific">Marinovum algicola</name>
    <dbReference type="NCBI Taxonomy" id="42444"/>
    <lineage>
        <taxon>Bacteria</taxon>
        <taxon>Pseudomonadati</taxon>
        <taxon>Pseudomonadota</taxon>
        <taxon>Alphaproteobacteria</taxon>
        <taxon>Rhodobacterales</taxon>
        <taxon>Roseobacteraceae</taxon>
        <taxon>Marinovum</taxon>
    </lineage>
</organism>